<sequence length="174" mass="19620">MNACVKCDGDCLRSCFGNYAINSLSDAHDIRLCDVIQGNLVINLGTNIVTPRQLEQAFGRVRVVMGHMVVRFSSTFTTLEVFKNLREIGGQIGNQPLYRDRYALAVFENQNLRNAFKPLSIKNGSIMFHNNRVLCYKRILEFQQKSDISAEITEIDVSKVSNGEKAICECHKKA</sequence>
<dbReference type="EMBL" id="AZBU02000002">
    <property type="protein sequence ID" value="TKR95039.1"/>
    <property type="molecule type" value="Genomic_DNA"/>
</dbReference>
<dbReference type="Proteomes" id="UP000298663">
    <property type="component" value="Unassembled WGS sequence"/>
</dbReference>
<dbReference type="AlphaFoldDB" id="A0A4U5PEU2"/>
<comment type="caution">
    <text evidence="2">The sequence shown here is derived from an EMBL/GenBank/DDBJ whole genome shotgun (WGS) entry which is preliminary data.</text>
</comment>
<dbReference type="Gene3D" id="3.80.20.20">
    <property type="entry name" value="Receptor L-domain"/>
    <property type="match status" value="1"/>
</dbReference>
<organism evidence="2 3">
    <name type="scientific">Steinernema carpocapsae</name>
    <name type="common">Entomopathogenic nematode</name>
    <dbReference type="NCBI Taxonomy" id="34508"/>
    <lineage>
        <taxon>Eukaryota</taxon>
        <taxon>Metazoa</taxon>
        <taxon>Ecdysozoa</taxon>
        <taxon>Nematoda</taxon>
        <taxon>Chromadorea</taxon>
        <taxon>Rhabditida</taxon>
        <taxon>Tylenchina</taxon>
        <taxon>Panagrolaimomorpha</taxon>
        <taxon>Strongyloidoidea</taxon>
        <taxon>Steinernematidae</taxon>
        <taxon>Steinernema</taxon>
    </lineage>
</organism>
<dbReference type="InterPro" id="IPR000494">
    <property type="entry name" value="Rcpt_L-dom"/>
</dbReference>
<dbReference type="Pfam" id="PF01030">
    <property type="entry name" value="Recep_L_domain"/>
    <property type="match status" value="1"/>
</dbReference>
<reference evidence="2 3" key="1">
    <citation type="journal article" date="2015" name="Genome Biol.">
        <title>Comparative genomics of Steinernema reveals deeply conserved gene regulatory networks.</title>
        <authorList>
            <person name="Dillman A.R."/>
            <person name="Macchietto M."/>
            <person name="Porter C.F."/>
            <person name="Rogers A."/>
            <person name="Williams B."/>
            <person name="Antoshechkin I."/>
            <person name="Lee M.M."/>
            <person name="Goodwin Z."/>
            <person name="Lu X."/>
            <person name="Lewis E.E."/>
            <person name="Goodrich-Blair H."/>
            <person name="Stock S.P."/>
            <person name="Adams B.J."/>
            <person name="Sternberg P.W."/>
            <person name="Mortazavi A."/>
        </authorList>
    </citation>
    <scope>NUCLEOTIDE SEQUENCE [LARGE SCALE GENOMIC DNA]</scope>
    <source>
        <strain evidence="2 3">ALL</strain>
    </source>
</reference>
<proteinExistence type="predicted"/>
<dbReference type="InterPro" id="IPR036941">
    <property type="entry name" value="Rcpt_L-dom_sf"/>
</dbReference>
<evidence type="ECO:0000313" key="3">
    <source>
        <dbReference type="Proteomes" id="UP000298663"/>
    </source>
</evidence>
<reference evidence="2 3" key="2">
    <citation type="journal article" date="2019" name="G3 (Bethesda)">
        <title>Hybrid Assembly of the Genome of the Entomopathogenic Nematode Steinernema carpocapsae Identifies the X-Chromosome.</title>
        <authorList>
            <person name="Serra L."/>
            <person name="Macchietto M."/>
            <person name="Macias-Munoz A."/>
            <person name="McGill C.J."/>
            <person name="Rodriguez I.M."/>
            <person name="Rodriguez B."/>
            <person name="Murad R."/>
            <person name="Mortazavi A."/>
        </authorList>
    </citation>
    <scope>NUCLEOTIDE SEQUENCE [LARGE SCALE GENOMIC DNA]</scope>
    <source>
        <strain evidence="2 3">ALL</strain>
    </source>
</reference>
<keyword evidence="3" id="KW-1185">Reference proteome</keyword>
<evidence type="ECO:0000313" key="2">
    <source>
        <dbReference type="EMBL" id="TKR95039.1"/>
    </source>
</evidence>
<feature type="domain" description="Receptor L-domain" evidence="1">
    <location>
        <begin position="33"/>
        <end position="141"/>
    </location>
</feature>
<dbReference type="OrthoDB" id="5829881at2759"/>
<accession>A0A4U5PEU2</accession>
<evidence type="ECO:0000259" key="1">
    <source>
        <dbReference type="Pfam" id="PF01030"/>
    </source>
</evidence>
<dbReference type="SUPFAM" id="SSF52058">
    <property type="entry name" value="L domain-like"/>
    <property type="match status" value="1"/>
</dbReference>
<dbReference type="STRING" id="34508.A0A4U5PEU2"/>
<name>A0A4U5PEU2_STECR</name>
<gene>
    <name evidence="2" type="ORF">L596_009262</name>
</gene>
<protein>
    <recommendedName>
        <fullName evidence="1">Receptor L-domain domain-containing protein</fullName>
    </recommendedName>
</protein>